<dbReference type="GO" id="GO:0045022">
    <property type="term" value="P:early endosome to late endosome transport"/>
    <property type="evidence" value="ECO:0007669"/>
    <property type="project" value="InterPro"/>
</dbReference>
<evidence type="ECO:0000256" key="3">
    <source>
        <dbReference type="ARBA" id="ARBA00006128"/>
    </source>
</evidence>
<dbReference type="InterPro" id="IPR056327">
    <property type="entry name" value="ARMC9_CTLH-like_dom"/>
</dbReference>
<evidence type="ECO:0000313" key="10">
    <source>
        <dbReference type="Proteomes" id="UP001497497"/>
    </source>
</evidence>
<dbReference type="GO" id="GO:0051898">
    <property type="term" value="P:negative regulation of phosphatidylinositol 3-kinase/protein kinase B signal transduction"/>
    <property type="evidence" value="ECO:0007669"/>
    <property type="project" value="InterPro"/>
</dbReference>
<organism evidence="9 10">
    <name type="scientific">Lymnaea stagnalis</name>
    <name type="common">Great pond snail</name>
    <name type="synonym">Helix stagnalis</name>
    <dbReference type="NCBI Taxonomy" id="6523"/>
    <lineage>
        <taxon>Eukaryota</taxon>
        <taxon>Metazoa</taxon>
        <taxon>Spiralia</taxon>
        <taxon>Lophotrochozoa</taxon>
        <taxon>Mollusca</taxon>
        <taxon>Gastropoda</taxon>
        <taxon>Heterobranchia</taxon>
        <taxon>Euthyneura</taxon>
        <taxon>Panpulmonata</taxon>
        <taxon>Hygrophila</taxon>
        <taxon>Lymnaeoidea</taxon>
        <taxon>Lymnaeidae</taxon>
        <taxon>Lymnaea</taxon>
    </lineage>
</organism>
<keyword evidence="10" id="KW-1185">Reference proteome</keyword>
<feature type="compositionally biased region" description="Polar residues" evidence="7">
    <location>
        <begin position="147"/>
        <end position="163"/>
    </location>
</feature>
<evidence type="ECO:0000256" key="1">
    <source>
        <dbReference type="ARBA" id="ARBA00004220"/>
    </source>
</evidence>
<dbReference type="InterPro" id="IPR001680">
    <property type="entry name" value="WD40_rpt"/>
</dbReference>
<comment type="caution">
    <text evidence="9">The sequence shown here is derived from an EMBL/GenBank/DDBJ whole genome shotgun (WGS) entry which is preliminary data.</text>
</comment>
<comment type="similarity">
    <text evidence="3">Belongs to the WD repeat WDR91 family.</text>
</comment>
<evidence type="ECO:0000313" key="9">
    <source>
        <dbReference type="EMBL" id="CAL1527973.1"/>
    </source>
</evidence>
<dbReference type="Pfam" id="PF00400">
    <property type="entry name" value="WD40"/>
    <property type="match status" value="3"/>
</dbReference>
<feature type="compositionally biased region" description="Polar residues" evidence="7">
    <location>
        <begin position="390"/>
        <end position="400"/>
    </location>
</feature>
<feature type="region of interest" description="Disordered" evidence="7">
    <location>
        <begin position="226"/>
        <end position="320"/>
    </location>
</feature>
<dbReference type="GO" id="GO:0141039">
    <property type="term" value="F:phosphatidylinositol 3-kinase inhibitor activity"/>
    <property type="evidence" value="ECO:0007669"/>
    <property type="project" value="InterPro"/>
</dbReference>
<dbReference type="Pfam" id="PF23138">
    <property type="entry name" value="CTLH_Armc9"/>
    <property type="match status" value="1"/>
</dbReference>
<dbReference type="InterPro" id="IPR036322">
    <property type="entry name" value="WD40_repeat_dom_sf"/>
</dbReference>
<dbReference type="GO" id="GO:0031902">
    <property type="term" value="C:late endosome membrane"/>
    <property type="evidence" value="ECO:0007669"/>
    <property type="project" value="UniProtKB-SubCell"/>
</dbReference>
<dbReference type="SUPFAM" id="SSF50978">
    <property type="entry name" value="WD40 repeat-like"/>
    <property type="match status" value="1"/>
</dbReference>
<dbReference type="Proteomes" id="UP001497497">
    <property type="component" value="Unassembled WGS sequence"/>
</dbReference>
<evidence type="ECO:0000256" key="6">
    <source>
        <dbReference type="PROSITE-ProRule" id="PRU00221"/>
    </source>
</evidence>
<dbReference type="PANTHER" id="PTHR13083:SF3">
    <property type="entry name" value="WD REPEAT-CONTAINING PROTEIN 91"/>
    <property type="match status" value="1"/>
</dbReference>
<feature type="compositionally biased region" description="Polar residues" evidence="7">
    <location>
        <begin position="368"/>
        <end position="381"/>
    </location>
</feature>
<sequence>MEQIWSLLSGYDLQGLREYWRYLNQRLFSRLEQRYAPSVRKLESSLLKLYVVNAHQSGKQDKVLAFFEQLAGELQSHSDFKDWFAFPFVTTPSDNPMFSMYFSKQWQDTLQLSLHNFLSVVLQAMPVPTLLNVEFDARRMKTLQEENTSLKQQLMSSATSNEINRGEARSGTRRNLHSELPPPSSPPDMVYDFSGLASDFDSTNQEKVKNTRRFPLILTSPLVGRKKTTEAAQAKPKVTASASAISSTTAAGVTGTQGKQGKVTEMSTTPSSSEGRKLSMASQMPASSSSSTGPVTTDATRNQVTSKQVPSSQQQGATVVRHATFSASEASSTATSLLTNVSRKSLSAPDGKNVSNSKLLGNKRRSETQLTPISDASTDASAANPLLDSGSDSETPQQLASDADSPFLLLEEDEYTEHSSAASFCRFSLTGQYVASLDVDGIVKVWMWSPQPSTTATVMSRSAFLSLAWASKSDRWLLLGNKTGSIRLFDVKDSKTYREVPVHQDNPANCMRVTDLSTSPSSMQFVCATADYCPFTSNLNNVSGRLLQWDLRTLKLERALQVDSAICNAITCSSYSQSGHMLLTGGADGFIRIYDSNSQKPALKWPGHDTPIHTVQFHGERSVYSMSADGKLCEWNLARIGNLVNTINCGQRDLGKVNSGSCRGRLFALHLDHYLLTYTGRRGSIFKIQDVPSPTRVMELKLHQSPVVTVDWSPSPDTQVCITGSADAKIKISTLLSK</sequence>
<dbReference type="InterPro" id="IPR039724">
    <property type="entry name" value="WDR91"/>
</dbReference>
<evidence type="ECO:0000256" key="4">
    <source>
        <dbReference type="ARBA" id="ARBA00021116"/>
    </source>
</evidence>
<evidence type="ECO:0000256" key="2">
    <source>
        <dbReference type="ARBA" id="ARBA00004414"/>
    </source>
</evidence>
<proteinExistence type="inferred from homology"/>
<protein>
    <recommendedName>
        <fullName evidence="4">WD repeat-containing protein 91</fullName>
    </recommendedName>
</protein>
<dbReference type="PANTHER" id="PTHR13083">
    <property type="entry name" value="WD REPEAT-CONTAINING PROTEIN 91"/>
    <property type="match status" value="1"/>
</dbReference>
<name>A0AAV2H369_LYMST</name>
<keyword evidence="5" id="KW-0967">Endosome</keyword>
<keyword evidence="6" id="KW-0853">WD repeat</keyword>
<accession>A0AAV2H369</accession>
<dbReference type="InterPro" id="IPR015943">
    <property type="entry name" value="WD40/YVTN_repeat-like_dom_sf"/>
</dbReference>
<feature type="repeat" description="WD" evidence="6">
    <location>
        <begin position="415"/>
        <end position="446"/>
    </location>
</feature>
<feature type="region of interest" description="Disordered" evidence="7">
    <location>
        <begin position="147"/>
        <end position="190"/>
    </location>
</feature>
<dbReference type="GO" id="GO:0031901">
    <property type="term" value="C:early endosome membrane"/>
    <property type="evidence" value="ECO:0007669"/>
    <property type="project" value="UniProtKB-SubCell"/>
</dbReference>
<feature type="repeat" description="WD" evidence="6">
    <location>
        <begin position="568"/>
        <end position="604"/>
    </location>
</feature>
<evidence type="ECO:0000256" key="5">
    <source>
        <dbReference type="ARBA" id="ARBA00022753"/>
    </source>
</evidence>
<feature type="compositionally biased region" description="Low complexity" evidence="7">
    <location>
        <begin position="237"/>
        <end position="264"/>
    </location>
</feature>
<dbReference type="Gene3D" id="2.130.10.10">
    <property type="entry name" value="YVTN repeat-like/Quinoprotein amine dehydrogenase"/>
    <property type="match status" value="3"/>
</dbReference>
<evidence type="ECO:0000256" key="7">
    <source>
        <dbReference type="SAM" id="MobiDB-lite"/>
    </source>
</evidence>
<dbReference type="PROSITE" id="PS50082">
    <property type="entry name" value="WD_REPEATS_2"/>
    <property type="match status" value="2"/>
</dbReference>
<comment type="subcellular location">
    <subcellularLocation>
        <location evidence="1">Early endosome membrane</location>
        <topology evidence="1">Peripheral membrane protein</topology>
    </subcellularLocation>
    <subcellularLocation>
        <location evidence="2">Late endosome membrane</location>
    </subcellularLocation>
</comment>
<feature type="domain" description="ARMC9 CTLH-like" evidence="8">
    <location>
        <begin position="5"/>
        <end position="123"/>
    </location>
</feature>
<feature type="compositionally biased region" description="Polar residues" evidence="7">
    <location>
        <begin position="292"/>
        <end position="317"/>
    </location>
</feature>
<dbReference type="EMBL" id="CAXITT010000025">
    <property type="protein sequence ID" value="CAL1527973.1"/>
    <property type="molecule type" value="Genomic_DNA"/>
</dbReference>
<feature type="region of interest" description="Disordered" evidence="7">
    <location>
        <begin position="344"/>
        <end position="400"/>
    </location>
</feature>
<reference evidence="9 10" key="1">
    <citation type="submission" date="2024-04" db="EMBL/GenBank/DDBJ databases">
        <authorList>
            <consortium name="Genoscope - CEA"/>
            <person name="William W."/>
        </authorList>
    </citation>
    <scope>NUCLEOTIDE SEQUENCE [LARGE SCALE GENOMIC DNA]</scope>
</reference>
<evidence type="ECO:0000259" key="8">
    <source>
        <dbReference type="Pfam" id="PF23138"/>
    </source>
</evidence>
<feature type="compositionally biased region" description="Low complexity" evidence="7">
    <location>
        <begin position="279"/>
        <end position="291"/>
    </location>
</feature>
<gene>
    <name evidence="9" type="ORF">GSLYS_00002143001</name>
</gene>
<dbReference type="SMART" id="SM00320">
    <property type="entry name" value="WD40"/>
    <property type="match status" value="6"/>
</dbReference>
<dbReference type="AlphaFoldDB" id="A0AAV2H369"/>